<dbReference type="PANTHER" id="PTHR23037">
    <property type="entry name" value="CYTOKINE RECEPTOR"/>
    <property type="match status" value="1"/>
</dbReference>
<organism evidence="12 13">
    <name type="scientific">Tachysurus vachellii</name>
    <name type="common">Darkbarbel catfish</name>
    <name type="synonym">Pelteobagrus vachellii</name>
    <dbReference type="NCBI Taxonomy" id="175792"/>
    <lineage>
        <taxon>Eukaryota</taxon>
        <taxon>Metazoa</taxon>
        <taxon>Chordata</taxon>
        <taxon>Craniata</taxon>
        <taxon>Vertebrata</taxon>
        <taxon>Euteleostomi</taxon>
        <taxon>Actinopterygii</taxon>
        <taxon>Neopterygii</taxon>
        <taxon>Teleostei</taxon>
        <taxon>Ostariophysi</taxon>
        <taxon>Siluriformes</taxon>
        <taxon>Bagridae</taxon>
        <taxon>Tachysurus</taxon>
    </lineage>
</organism>
<evidence type="ECO:0000256" key="8">
    <source>
        <dbReference type="ARBA" id="ARBA00023180"/>
    </source>
</evidence>
<keyword evidence="7" id="KW-0675">Receptor</keyword>
<evidence type="ECO:0000313" key="13">
    <source>
        <dbReference type="Proteomes" id="UP001187315"/>
    </source>
</evidence>
<proteinExistence type="inferred from homology"/>
<feature type="domain" description="Fibronectin type-III" evidence="11">
    <location>
        <begin position="324"/>
        <end position="420"/>
    </location>
</feature>
<comment type="caution">
    <text evidence="12">The sequence shown here is derived from an EMBL/GenBank/DDBJ whole genome shotgun (WGS) entry which is preliminary data.</text>
</comment>
<evidence type="ECO:0000256" key="9">
    <source>
        <dbReference type="SAM" id="Phobius"/>
    </source>
</evidence>
<evidence type="ECO:0000256" key="2">
    <source>
        <dbReference type="ARBA" id="ARBA00007885"/>
    </source>
</evidence>
<dbReference type="InterPro" id="IPR003528">
    <property type="entry name" value="Long_hematopoietin_rcpt_CS"/>
</dbReference>
<evidence type="ECO:0000313" key="12">
    <source>
        <dbReference type="EMBL" id="KAK2858187.1"/>
    </source>
</evidence>
<dbReference type="GO" id="GO:0004896">
    <property type="term" value="F:cytokine receptor activity"/>
    <property type="evidence" value="ECO:0007669"/>
    <property type="project" value="InterPro"/>
</dbReference>
<dbReference type="EMBL" id="JAVHJS010000005">
    <property type="protein sequence ID" value="KAK2858187.1"/>
    <property type="molecule type" value="Genomic_DNA"/>
</dbReference>
<dbReference type="Pfam" id="PF09067">
    <property type="entry name" value="EpoR_lig-bind"/>
    <property type="match status" value="1"/>
</dbReference>
<dbReference type="CDD" id="cd00063">
    <property type="entry name" value="FN3"/>
    <property type="match status" value="2"/>
</dbReference>
<keyword evidence="3 9" id="KW-0812">Transmembrane</keyword>
<feature type="signal peptide" evidence="10">
    <location>
        <begin position="1"/>
        <end position="20"/>
    </location>
</feature>
<keyword evidence="6 9" id="KW-0472">Membrane</keyword>
<dbReference type="GO" id="GO:0009897">
    <property type="term" value="C:external side of plasma membrane"/>
    <property type="evidence" value="ECO:0007669"/>
    <property type="project" value="TreeGrafter"/>
</dbReference>
<keyword evidence="13" id="KW-1185">Reference proteome</keyword>
<evidence type="ECO:0000256" key="5">
    <source>
        <dbReference type="ARBA" id="ARBA00022989"/>
    </source>
</evidence>
<dbReference type="InterPro" id="IPR036116">
    <property type="entry name" value="FN3_sf"/>
</dbReference>
<dbReference type="SUPFAM" id="SSF49265">
    <property type="entry name" value="Fibronectin type III"/>
    <property type="match status" value="4"/>
</dbReference>
<dbReference type="PROSITE" id="PS50853">
    <property type="entry name" value="FN3"/>
    <property type="match status" value="2"/>
</dbReference>
<evidence type="ECO:0000256" key="10">
    <source>
        <dbReference type="SAM" id="SignalP"/>
    </source>
</evidence>
<evidence type="ECO:0000256" key="3">
    <source>
        <dbReference type="ARBA" id="ARBA00022692"/>
    </source>
</evidence>
<keyword evidence="5 9" id="KW-1133">Transmembrane helix</keyword>
<comment type="similarity">
    <text evidence="2">Belongs to the type I cytokine receptor family. Type 1 subfamily.</text>
</comment>
<dbReference type="Gene3D" id="2.60.40.10">
    <property type="entry name" value="Immunoglobulins"/>
    <property type="match status" value="3"/>
</dbReference>
<evidence type="ECO:0000256" key="7">
    <source>
        <dbReference type="ARBA" id="ARBA00023170"/>
    </source>
</evidence>
<protein>
    <recommendedName>
        <fullName evidence="11">Fibronectin type-III domain-containing protein</fullName>
    </recommendedName>
</protein>
<dbReference type="InterPro" id="IPR013783">
    <property type="entry name" value="Ig-like_fold"/>
</dbReference>
<reference evidence="12" key="1">
    <citation type="submission" date="2023-08" db="EMBL/GenBank/DDBJ databases">
        <title>Pelteobagrus vachellii genome.</title>
        <authorList>
            <person name="Liu H."/>
        </authorList>
    </citation>
    <scope>NUCLEOTIDE SEQUENCE</scope>
    <source>
        <strain evidence="12">PRFRI_2022a</strain>
        <tissue evidence="12">Muscle</tissue>
    </source>
</reference>
<dbReference type="AlphaFoldDB" id="A0AA88NLD9"/>
<evidence type="ECO:0000256" key="6">
    <source>
        <dbReference type="ARBA" id="ARBA00023136"/>
    </source>
</evidence>
<sequence>MDLQITWLTLFFTLTVQVNCNSHLSKQDLELKGKAFPMCFTRKFSDFTCFWEAPVGQSYDFLYQTDEDEERRCNISQRQTAEGKIFHVCFFPSNVVFMFSSINIKMVDKDTNTTVYNDMLYVEDNCLLYPPSNISVHHTGKAGEILVKWPAPTEIIFKKLVLYELHYTSNALQDTVKLKKGSKCEHTLTSLVPGQLCTVQIRVKFTLADTSGQWSHWSHPVTVMVPQTAADIELKCHTSDLHRIRCQWNEERYGQANLHYQQTIRNIWGNWKTCEKIIASASQCVLYGEKCTMFQVYLNATFGLFNRTFYMDVFSMNNSIKTEPPGELKEEIIGERLCLRWLSPLPQISEHLLYQIRYQTQRENKWKIFTMQNPNTSTCLDVQASGHYTIQIKAIPNGLLYRGQWSDWSKPLTQQLIPQTGLLFLACGLFGFLISVVLFFSFSRTFKRLLWPPVPNLKNVLENILKDIDGEHWEPNIKLCDDEAPASVVEIMSDKEAQVMKKISWISNYSDFPHFQLAVDNKEEQGLEMSQEYVILKSSPVYDISNLNGNDYVYGLNASLDQLEEKVCCYSSLCSDTFSVSSTNILNHSYLAEIESLRTITGNYTNIEKVATAKDK</sequence>
<evidence type="ECO:0000256" key="1">
    <source>
        <dbReference type="ARBA" id="ARBA00004479"/>
    </source>
</evidence>
<dbReference type="Proteomes" id="UP001187315">
    <property type="component" value="Unassembled WGS sequence"/>
</dbReference>
<keyword evidence="8" id="KW-0325">Glycoprotein</keyword>
<comment type="subcellular location">
    <subcellularLocation>
        <location evidence="1">Membrane</location>
        <topology evidence="1">Single-pass type I membrane protein</topology>
    </subcellularLocation>
</comment>
<feature type="chain" id="PRO_5041705870" description="Fibronectin type-III domain-containing protein" evidence="10">
    <location>
        <begin position="21"/>
        <end position="616"/>
    </location>
</feature>
<evidence type="ECO:0000256" key="4">
    <source>
        <dbReference type="ARBA" id="ARBA00022729"/>
    </source>
</evidence>
<feature type="transmembrane region" description="Helical" evidence="9">
    <location>
        <begin position="421"/>
        <end position="442"/>
    </location>
</feature>
<dbReference type="PANTHER" id="PTHR23037:SF34">
    <property type="entry name" value="THROMBOPOIETIN RECEPTOR ISOFORM X1"/>
    <property type="match status" value="1"/>
</dbReference>
<evidence type="ECO:0000259" key="11">
    <source>
        <dbReference type="PROSITE" id="PS50853"/>
    </source>
</evidence>
<name>A0AA88NLD9_TACVA</name>
<keyword evidence="4 10" id="KW-0732">Signal</keyword>
<dbReference type="InterPro" id="IPR003961">
    <property type="entry name" value="FN3_dom"/>
</dbReference>
<accession>A0AA88NLD9</accession>
<dbReference type="InterPro" id="IPR015152">
    <property type="entry name" value="Growth/epo_recpt_lig-bind"/>
</dbReference>
<feature type="domain" description="Fibronectin type-III" evidence="11">
    <location>
        <begin position="130"/>
        <end position="228"/>
    </location>
</feature>
<gene>
    <name evidence="12" type="ORF">Q7C36_006106</name>
</gene>
<dbReference type="PROSITE" id="PS01352">
    <property type="entry name" value="HEMATOPO_REC_L_F1"/>
    <property type="match status" value="1"/>
</dbReference>